<dbReference type="SUPFAM" id="SSF103473">
    <property type="entry name" value="MFS general substrate transporter"/>
    <property type="match status" value="2"/>
</dbReference>
<dbReference type="Gene3D" id="1.20.1250.20">
    <property type="entry name" value="MFS general substrate transporter like domains"/>
    <property type="match status" value="1"/>
</dbReference>
<feature type="transmembrane region" description="Helical" evidence="6">
    <location>
        <begin position="443"/>
        <end position="460"/>
    </location>
</feature>
<feature type="transmembrane region" description="Helical" evidence="6">
    <location>
        <begin position="292"/>
        <end position="315"/>
    </location>
</feature>
<keyword evidence="8" id="KW-1185">Reference proteome</keyword>
<feature type="compositionally biased region" description="Low complexity" evidence="5">
    <location>
        <begin position="18"/>
        <end position="31"/>
    </location>
</feature>
<feature type="region of interest" description="Disordered" evidence="5">
    <location>
        <begin position="390"/>
        <end position="409"/>
    </location>
</feature>
<proteinExistence type="predicted"/>
<dbReference type="STRING" id="196109.A0A136ITX0"/>
<accession>A0A136ITX0</accession>
<evidence type="ECO:0000256" key="1">
    <source>
        <dbReference type="ARBA" id="ARBA00004141"/>
    </source>
</evidence>
<feature type="transmembrane region" description="Helical" evidence="6">
    <location>
        <begin position="33"/>
        <end position="56"/>
    </location>
</feature>
<feature type="transmembrane region" description="Helical" evidence="6">
    <location>
        <begin position="138"/>
        <end position="160"/>
    </location>
</feature>
<feature type="transmembrane region" description="Helical" evidence="6">
    <location>
        <begin position="166"/>
        <end position="187"/>
    </location>
</feature>
<keyword evidence="2 6" id="KW-0812">Transmembrane</keyword>
<gene>
    <name evidence="7" type="ORF">Micbo1qcDRAFT_150861</name>
</gene>
<evidence type="ECO:0000256" key="5">
    <source>
        <dbReference type="SAM" id="MobiDB-lite"/>
    </source>
</evidence>
<dbReference type="EMBL" id="KQ964258">
    <property type="protein sequence ID" value="KXJ88392.1"/>
    <property type="molecule type" value="Genomic_DNA"/>
</dbReference>
<sequence>MAGETTPLLGEHPPKPSPTATTPEPTEQQPKSAWISFPPTFAICLAGFLISASFGLTQTPIQYAFEQMVCEDYYAKHPAYVGDGDRCHLKAISSRSSAQYAILCMCTIFFGIANLFFTGWQMRTLGAKKALLLQNFFPVLRVTAQSIAISIGGGLGIILMQLGQSISIVGGPAGYILVLNTILADIVEQSQRTNMFGMLQGYCMLGNAVGFLAGGVVSDRFGVVSPFRLGAASLAATLVFCTLCVPHVDLRKDEAGLAKKNRNKSNAFVASFVEPIRALRPQKLRLADGRIVTHYGVPLLAVGIFVGVLATGFVGNLLQQYSMYVFYFDASRNSSLMALSLIVRGLFLMFLFPIIISWGRKWFDRTIPSGETEPEPETVIPTEPLDFDPIPPPVATQEEPAQPPPPAPSAESGHFDLFFLRYSYLVDAAITTCAAFITDDWQFYLMAVLLPLASGSYAASKGVLTEMIPESRKVDALQGMTLVESLATVSTLGLFGGIFSSLLDVGKAHLTFFANAAIAILAIAILLCSRFPPEGSEVLEDEDEEEGEDSPIL</sequence>
<feature type="transmembrane region" description="Helical" evidence="6">
    <location>
        <begin position="481"/>
        <end position="503"/>
    </location>
</feature>
<feature type="transmembrane region" description="Helical" evidence="6">
    <location>
        <begin position="98"/>
        <end position="117"/>
    </location>
</feature>
<feature type="transmembrane region" description="Helical" evidence="6">
    <location>
        <begin position="199"/>
        <end position="217"/>
    </location>
</feature>
<evidence type="ECO:0000313" key="7">
    <source>
        <dbReference type="EMBL" id="KXJ88392.1"/>
    </source>
</evidence>
<evidence type="ECO:0000256" key="4">
    <source>
        <dbReference type="ARBA" id="ARBA00023136"/>
    </source>
</evidence>
<dbReference type="AlphaFoldDB" id="A0A136ITX0"/>
<comment type="subcellular location">
    <subcellularLocation>
        <location evidence="1">Membrane</location>
        <topology evidence="1">Multi-pass membrane protein</topology>
    </subcellularLocation>
</comment>
<feature type="transmembrane region" description="Helical" evidence="6">
    <location>
        <begin position="509"/>
        <end position="528"/>
    </location>
</feature>
<protein>
    <recommendedName>
        <fullName evidence="9">Major facilitator superfamily domain-containing protein</fullName>
    </recommendedName>
</protein>
<dbReference type="InterPro" id="IPR036259">
    <property type="entry name" value="MFS_trans_sf"/>
</dbReference>
<dbReference type="Proteomes" id="UP000070501">
    <property type="component" value="Unassembled WGS sequence"/>
</dbReference>
<organism evidence="7 8">
    <name type="scientific">Microdochium bolleyi</name>
    <dbReference type="NCBI Taxonomy" id="196109"/>
    <lineage>
        <taxon>Eukaryota</taxon>
        <taxon>Fungi</taxon>
        <taxon>Dikarya</taxon>
        <taxon>Ascomycota</taxon>
        <taxon>Pezizomycotina</taxon>
        <taxon>Sordariomycetes</taxon>
        <taxon>Xylariomycetidae</taxon>
        <taxon>Xylariales</taxon>
        <taxon>Microdochiaceae</taxon>
        <taxon>Microdochium</taxon>
    </lineage>
</organism>
<reference evidence="8" key="1">
    <citation type="submission" date="2016-02" db="EMBL/GenBank/DDBJ databases">
        <title>Draft genome sequence of Microdochium bolleyi, a fungal endophyte of beachgrass.</title>
        <authorList>
            <consortium name="DOE Joint Genome Institute"/>
            <person name="David A.S."/>
            <person name="May G."/>
            <person name="Haridas S."/>
            <person name="Lim J."/>
            <person name="Wang M."/>
            <person name="Labutti K."/>
            <person name="Lipzen A."/>
            <person name="Barry K."/>
            <person name="Grigoriev I.V."/>
        </authorList>
    </citation>
    <scope>NUCLEOTIDE SEQUENCE [LARGE SCALE GENOMIC DNA]</scope>
    <source>
        <strain evidence="8">J235TASD1</strain>
    </source>
</reference>
<evidence type="ECO:0000256" key="3">
    <source>
        <dbReference type="ARBA" id="ARBA00022989"/>
    </source>
</evidence>
<feature type="region of interest" description="Disordered" evidence="5">
    <location>
        <begin position="1"/>
        <end position="31"/>
    </location>
</feature>
<dbReference type="PANTHER" id="PTHR23507:SF13">
    <property type="entry name" value="MFS GENERAL SUBSTRATE TRANSPORTER"/>
    <property type="match status" value="1"/>
</dbReference>
<dbReference type="PANTHER" id="PTHR23507">
    <property type="entry name" value="ZGC:174356"/>
    <property type="match status" value="1"/>
</dbReference>
<evidence type="ECO:0000313" key="8">
    <source>
        <dbReference type="Proteomes" id="UP000070501"/>
    </source>
</evidence>
<evidence type="ECO:0000256" key="6">
    <source>
        <dbReference type="SAM" id="Phobius"/>
    </source>
</evidence>
<dbReference type="GO" id="GO:0022857">
    <property type="term" value="F:transmembrane transporter activity"/>
    <property type="evidence" value="ECO:0007669"/>
    <property type="project" value="TreeGrafter"/>
</dbReference>
<dbReference type="OrthoDB" id="5204190at2759"/>
<name>A0A136ITX0_9PEZI</name>
<evidence type="ECO:0000256" key="2">
    <source>
        <dbReference type="ARBA" id="ARBA00022692"/>
    </source>
</evidence>
<dbReference type="InParanoid" id="A0A136ITX0"/>
<feature type="transmembrane region" description="Helical" evidence="6">
    <location>
        <begin position="335"/>
        <end position="356"/>
    </location>
</feature>
<keyword evidence="4 6" id="KW-0472">Membrane</keyword>
<keyword evidence="3 6" id="KW-1133">Transmembrane helix</keyword>
<evidence type="ECO:0008006" key="9">
    <source>
        <dbReference type="Google" id="ProtNLM"/>
    </source>
</evidence>
<dbReference type="GO" id="GO:0016020">
    <property type="term" value="C:membrane"/>
    <property type="evidence" value="ECO:0007669"/>
    <property type="project" value="UniProtKB-SubCell"/>
</dbReference>